<name>A0ABS3JED7_9BACT</name>
<dbReference type="SUPFAM" id="SSF69318">
    <property type="entry name" value="Integrin alpha N-terminal domain"/>
    <property type="match status" value="3"/>
</dbReference>
<dbReference type="PANTHER" id="PTHR16026">
    <property type="entry name" value="CARTILAGE ACIDIC PROTEIN 1"/>
    <property type="match status" value="1"/>
</dbReference>
<dbReference type="Pfam" id="PF13517">
    <property type="entry name" value="FG-GAP_3"/>
    <property type="match status" value="5"/>
</dbReference>
<evidence type="ECO:0000313" key="4">
    <source>
        <dbReference type="Proteomes" id="UP000664628"/>
    </source>
</evidence>
<proteinExistence type="predicted"/>
<keyword evidence="1" id="KW-0732">Signal</keyword>
<organism evidence="3 4">
    <name type="scientific">Fibrella forsythiae</name>
    <dbReference type="NCBI Taxonomy" id="2817061"/>
    <lineage>
        <taxon>Bacteria</taxon>
        <taxon>Pseudomonadati</taxon>
        <taxon>Bacteroidota</taxon>
        <taxon>Cytophagia</taxon>
        <taxon>Cytophagales</taxon>
        <taxon>Spirosomataceae</taxon>
        <taxon>Fibrella</taxon>
    </lineage>
</organism>
<protein>
    <submittedName>
        <fullName evidence="3">VCBS repeat-containing protein</fullName>
    </submittedName>
</protein>
<sequence length="1147" mass="125224">MTFLSLKTSIVAVVPSRLIGLLVVGVLGTWISLSCQQKTADETANADEGPALFTLLSPEKTHITFTNELTEGLNTNVLMYEYFYNGGGVAVGDVNNDGLEDLYFSANMTANKLYLNRGKMAFDDVTRASGVAGREGPWKTGVTMADVNADGKLDLFVCYSGKLAGARRINQLFINTGNNASGVPQFTDLASQYGLADSTHSTQAIFFDYDHDTDLDLLLLNHNPKRLTLDDVSIAELAKTPDPQIGIRLMAQEKGAGGQPYFRDVTKQAGLQGSALSYGLGAGVSDINGDGWPDIYVSNDYSIPDYLYINTGKSGKPGFTDQLAKSLGHTSQFSMGNNVSDVNNDALPDIFTLDMLPADNHRQKLLFAPDNYEAFDLNLRAGFNHQYMRNMLHINNGWEQGGKGSPLPTFSEVGQQVGLSNTDWSWSPLFADYDNDGWKDLFVTNGYTRDYTNMDFLKYMGDFLQNNRGNVRRQNLLELVQKMPASGVVSYLFRNNGGKGTLSFTDVSKAWGVSKSANSNGAVYADLDNDGDLDLVVNNINQPAFIYQNEASTRATNHYLTVSLKGAGQNTQGLGATVTLYRKGQRQYLEQMPARGYQSSVSPLLHFGLGADATIDSLRVVWPGGKQQILQQVKADQVLTLNERQASGTYQPVRPAPAAFAEVKSPIVFRQQATTINDFKRQPLLINPMSFSGPCLVKADVNGDGLEDVYAGGGNGQPGTLFLGQPGGGFQPKPVAAFADDKRSDDADAVFFDANGDGFPDLCVASGGYANFLPDDPLLQDRLYLNDGKGNFIKSPTALPALHTSKSCVRVADINGDGKPDLFVGGRVVPGRYPETPPSFLLINDGHGAFADKTAELAPALQRIGMVTDAAWVDLTGDKQPELIIVGEWMPVTVFAKTAGKFTDHTTDFFAKSYKGWWNRLLVGDFNKDGKTDLVVGNMGLNTQCKASDKEPAELIYKDFDDNGSVDPILCFYMQGKTYPYVFRDELLDQISLMRGRFPDYKSYADQTLATIFTPEELQGAARLEANELKTSYFQRGGDGKFQAMTLPQEVQFSPVCAMTSLDYDHDGNADLLLAGNINQARLRFGKSDANYGLLLKGDGRGGFRAVPQYLSGFRLTGDVRSILPINQTLLFGINQQPVRAYRPTKE</sequence>
<dbReference type="RefSeq" id="WP_207328341.1">
    <property type="nucleotide sequence ID" value="NZ_JAFMYW010000002.1"/>
</dbReference>
<dbReference type="Proteomes" id="UP000664628">
    <property type="component" value="Unassembled WGS sequence"/>
</dbReference>
<evidence type="ECO:0000313" key="3">
    <source>
        <dbReference type="EMBL" id="MBO0948365.1"/>
    </source>
</evidence>
<keyword evidence="4" id="KW-1185">Reference proteome</keyword>
<dbReference type="InterPro" id="IPR011519">
    <property type="entry name" value="UnbV_ASPIC"/>
</dbReference>
<feature type="domain" description="ASPIC/UnbV" evidence="2">
    <location>
        <begin position="573"/>
        <end position="640"/>
    </location>
</feature>
<accession>A0ABS3JED7</accession>
<evidence type="ECO:0000256" key="1">
    <source>
        <dbReference type="ARBA" id="ARBA00022729"/>
    </source>
</evidence>
<dbReference type="EMBL" id="JAFMYW010000002">
    <property type="protein sequence ID" value="MBO0948365.1"/>
    <property type="molecule type" value="Genomic_DNA"/>
</dbReference>
<dbReference type="InterPro" id="IPR027039">
    <property type="entry name" value="Crtac1"/>
</dbReference>
<dbReference type="InterPro" id="IPR013517">
    <property type="entry name" value="FG-GAP"/>
</dbReference>
<dbReference type="InterPro" id="IPR028994">
    <property type="entry name" value="Integrin_alpha_N"/>
</dbReference>
<reference evidence="3 4" key="1">
    <citation type="submission" date="2021-03" db="EMBL/GenBank/DDBJ databases">
        <title>Fibrella sp. HMF5405 genome sequencing and assembly.</title>
        <authorList>
            <person name="Kang H."/>
            <person name="Kim H."/>
            <person name="Bae S."/>
            <person name="Joh K."/>
        </authorList>
    </citation>
    <scope>NUCLEOTIDE SEQUENCE [LARGE SCALE GENOMIC DNA]</scope>
    <source>
        <strain evidence="3 4">HMF5405</strain>
    </source>
</reference>
<dbReference type="Gene3D" id="2.130.10.130">
    <property type="entry name" value="Integrin alpha, N-terminal"/>
    <property type="match status" value="4"/>
</dbReference>
<dbReference type="Pfam" id="PF07593">
    <property type="entry name" value="UnbV_ASPIC"/>
    <property type="match status" value="1"/>
</dbReference>
<evidence type="ECO:0000259" key="2">
    <source>
        <dbReference type="Pfam" id="PF07593"/>
    </source>
</evidence>
<gene>
    <name evidence="3" type="ORF">J2I46_07240</name>
</gene>
<dbReference type="PANTHER" id="PTHR16026:SF0">
    <property type="entry name" value="CARTILAGE ACIDIC PROTEIN 1"/>
    <property type="match status" value="1"/>
</dbReference>
<dbReference type="PROSITE" id="PS51257">
    <property type="entry name" value="PROKAR_LIPOPROTEIN"/>
    <property type="match status" value="1"/>
</dbReference>
<comment type="caution">
    <text evidence="3">The sequence shown here is derived from an EMBL/GenBank/DDBJ whole genome shotgun (WGS) entry which is preliminary data.</text>
</comment>